<keyword evidence="2" id="KW-1185">Reference proteome</keyword>
<dbReference type="RefSeq" id="WP_173084516.1">
    <property type="nucleotide sequence ID" value="NZ_BLTE01000010.1"/>
</dbReference>
<gene>
    <name evidence="1" type="ORF">NNJEOMEG_02280</name>
</gene>
<evidence type="ECO:0000313" key="1">
    <source>
        <dbReference type="EMBL" id="GFK94435.1"/>
    </source>
</evidence>
<accession>A0A6V8M1V7</accession>
<protein>
    <submittedName>
        <fullName evidence="1">Uncharacterized protein</fullName>
    </submittedName>
</protein>
<dbReference type="Proteomes" id="UP000494245">
    <property type="component" value="Unassembled WGS sequence"/>
</dbReference>
<dbReference type="EMBL" id="BLTE01000010">
    <property type="protein sequence ID" value="GFK94435.1"/>
    <property type="molecule type" value="Genomic_DNA"/>
</dbReference>
<evidence type="ECO:0000313" key="2">
    <source>
        <dbReference type="Proteomes" id="UP000494245"/>
    </source>
</evidence>
<dbReference type="InterPro" id="IPR014926">
    <property type="entry name" value="Phage_D3112_Orf24"/>
</dbReference>
<reference evidence="1 2" key="1">
    <citation type="submission" date="2020-04" db="EMBL/GenBank/DDBJ databases">
        <authorList>
            <consortium name="Desulfovibrio sp. FSS-1 genome sequencing consortium"/>
            <person name="Shimoshige H."/>
            <person name="Kobayashi H."/>
            <person name="Maekawa T."/>
        </authorList>
    </citation>
    <scope>NUCLEOTIDE SEQUENCE [LARGE SCALE GENOMIC DNA]</scope>
    <source>
        <strain evidence="1 2">SIID29052-01</strain>
    </source>
</reference>
<comment type="caution">
    <text evidence="1">The sequence shown here is derived from an EMBL/GenBank/DDBJ whole genome shotgun (WGS) entry which is preliminary data.</text>
</comment>
<reference evidence="1 2" key="2">
    <citation type="submission" date="2020-05" db="EMBL/GenBank/DDBJ databases">
        <title>Draft genome sequence of Desulfovibrio sp. strainFSS-1.</title>
        <authorList>
            <person name="Shimoshige H."/>
            <person name="Kobayashi H."/>
            <person name="Maekawa T."/>
        </authorList>
    </citation>
    <scope>NUCLEOTIDE SEQUENCE [LARGE SCALE GENOMIC DNA]</scope>
    <source>
        <strain evidence="1 2">SIID29052-01</strain>
    </source>
</reference>
<organism evidence="1 2">
    <name type="scientific">Fundidesulfovibrio magnetotacticus</name>
    <dbReference type="NCBI Taxonomy" id="2730080"/>
    <lineage>
        <taxon>Bacteria</taxon>
        <taxon>Pseudomonadati</taxon>
        <taxon>Thermodesulfobacteriota</taxon>
        <taxon>Desulfovibrionia</taxon>
        <taxon>Desulfovibrionales</taxon>
        <taxon>Desulfovibrionaceae</taxon>
        <taxon>Fundidesulfovibrio</taxon>
    </lineage>
</organism>
<name>A0A6V8M1V7_9BACT</name>
<dbReference type="Pfam" id="PF08822">
    <property type="entry name" value="DUF1804"/>
    <property type="match status" value="1"/>
</dbReference>
<dbReference type="AlphaFoldDB" id="A0A6V8M1V7"/>
<sequence>MAHAREKREAVRAAFIHERLPLEIAALKASVPLSTAARWKRRCKELGDDWDKLRAACLLAGDGVESVARQMLADYVVAHKAIMDAISTDQTIEAKDKVSMLASLADSFNKTVAASKRVLPETSELATALAVLNKLSDFIRARFPQHGPAFVEVLEPFGAEIARAYG</sequence>
<proteinExistence type="predicted"/>